<reference evidence="3 4" key="1">
    <citation type="submission" date="2017-09" db="EMBL/GenBank/DDBJ databases">
        <authorList>
            <person name="Ehlers B."/>
            <person name="Leendertz F.H."/>
        </authorList>
    </citation>
    <scope>NUCLEOTIDE SEQUENCE [LARGE SCALE GENOMIC DNA]</scope>
    <source>
        <strain evidence="3 4">DSM 18289</strain>
    </source>
</reference>
<organism evidence="3 4">
    <name type="scientific">Cohaesibacter gelatinilyticus</name>
    <dbReference type="NCBI Taxonomy" id="372072"/>
    <lineage>
        <taxon>Bacteria</taxon>
        <taxon>Pseudomonadati</taxon>
        <taxon>Pseudomonadota</taxon>
        <taxon>Alphaproteobacteria</taxon>
        <taxon>Hyphomicrobiales</taxon>
        <taxon>Cohaesibacteraceae</taxon>
    </lineage>
</organism>
<name>A0A285N6J7_9HYPH</name>
<keyword evidence="2" id="KW-0732">Signal</keyword>
<gene>
    <name evidence="3" type="ORF">SAMN06265368_0019</name>
</gene>
<evidence type="ECO:0000313" key="3">
    <source>
        <dbReference type="EMBL" id="SNZ05049.1"/>
    </source>
</evidence>
<feature type="region of interest" description="Disordered" evidence="1">
    <location>
        <begin position="119"/>
        <end position="159"/>
    </location>
</feature>
<feature type="compositionally biased region" description="Basic and acidic residues" evidence="1">
    <location>
        <begin position="145"/>
        <end position="159"/>
    </location>
</feature>
<proteinExistence type="predicted"/>
<dbReference type="RefSeq" id="WP_097151396.1">
    <property type="nucleotide sequence ID" value="NZ_OBEL01000001.1"/>
</dbReference>
<dbReference type="OrthoDB" id="7870871at2"/>
<evidence type="ECO:0000313" key="4">
    <source>
        <dbReference type="Proteomes" id="UP000219439"/>
    </source>
</evidence>
<dbReference type="EMBL" id="OBEL01000001">
    <property type="protein sequence ID" value="SNZ05049.1"/>
    <property type="molecule type" value="Genomic_DNA"/>
</dbReference>
<accession>A0A285N6J7</accession>
<protein>
    <recommendedName>
        <fullName evidence="5">LTXXQ motif family protein</fullName>
    </recommendedName>
</protein>
<feature type="signal peptide" evidence="2">
    <location>
        <begin position="1"/>
        <end position="18"/>
    </location>
</feature>
<evidence type="ECO:0000256" key="2">
    <source>
        <dbReference type="SAM" id="SignalP"/>
    </source>
</evidence>
<sequence length="190" mass="21260">MSYPVATLLSLTFLATSAGVTSSLAVSNDDEASQRYSFQTIAGGTLRMDRQSGIVELCDKQGADWVCSDLKELQNAQDQQAALLDEITRLANLNAMQSKQMQDLRQQLDSLSQRLAKLESHPSDEAMQPKSPNAQQLPKTPVPVEPDKGLTEQDEEGAHFEEFLDRSERLFRHFFGLVKEFKRDLADERA</sequence>
<dbReference type="AlphaFoldDB" id="A0A285N6J7"/>
<evidence type="ECO:0008006" key="5">
    <source>
        <dbReference type="Google" id="ProtNLM"/>
    </source>
</evidence>
<keyword evidence="4" id="KW-1185">Reference proteome</keyword>
<evidence type="ECO:0000256" key="1">
    <source>
        <dbReference type="SAM" id="MobiDB-lite"/>
    </source>
</evidence>
<feature type="chain" id="PRO_5012289780" description="LTXXQ motif family protein" evidence="2">
    <location>
        <begin position="19"/>
        <end position="190"/>
    </location>
</feature>
<dbReference type="Proteomes" id="UP000219439">
    <property type="component" value="Unassembled WGS sequence"/>
</dbReference>